<dbReference type="SMART" id="SM00320">
    <property type="entry name" value="WD40"/>
    <property type="match status" value="2"/>
</dbReference>
<dbReference type="GO" id="GO:0034058">
    <property type="term" value="P:endosomal vesicle fusion"/>
    <property type="evidence" value="ECO:0007669"/>
    <property type="project" value="TreeGrafter"/>
</dbReference>
<dbReference type="InterPro" id="IPR045111">
    <property type="entry name" value="Vps41/Vps8"/>
</dbReference>
<gene>
    <name evidence="5" type="ORF">PSAL00342_LOCUS2153</name>
</gene>
<dbReference type="Gene3D" id="2.130.10.10">
    <property type="entry name" value="YVTN repeat-like/Quinoprotein amine dehydrogenase"/>
    <property type="match status" value="1"/>
</dbReference>
<dbReference type="InterPro" id="IPR001680">
    <property type="entry name" value="WD40_rpt"/>
</dbReference>
<feature type="domain" description="Vacuolar protein sorting-associated protein 8 central" evidence="4">
    <location>
        <begin position="667"/>
        <end position="787"/>
    </location>
</feature>
<name>A0A7S3UAI9_9CHLO</name>
<dbReference type="SUPFAM" id="SSF50978">
    <property type="entry name" value="WD40 repeat-like"/>
    <property type="match status" value="1"/>
</dbReference>
<dbReference type="Pfam" id="PF12816">
    <property type="entry name" value="TPR_Vps8"/>
    <property type="match status" value="1"/>
</dbReference>
<organism evidence="5">
    <name type="scientific">Picocystis salinarum</name>
    <dbReference type="NCBI Taxonomy" id="88271"/>
    <lineage>
        <taxon>Eukaryota</taxon>
        <taxon>Viridiplantae</taxon>
        <taxon>Chlorophyta</taxon>
        <taxon>Picocystophyceae</taxon>
        <taxon>Picocystales</taxon>
        <taxon>Picocystaceae</taxon>
        <taxon>Picocystis</taxon>
    </lineage>
</organism>
<feature type="compositionally biased region" description="Polar residues" evidence="3">
    <location>
        <begin position="37"/>
        <end position="54"/>
    </location>
</feature>
<dbReference type="GO" id="GO:0030897">
    <property type="term" value="C:HOPS complex"/>
    <property type="evidence" value="ECO:0007669"/>
    <property type="project" value="TreeGrafter"/>
</dbReference>
<dbReference type="Pfam" id="PF23410">
    <property type="entry name" value="Beta-prop_VPS8"/>
    <property type="match status" value="1"/>
</dbReference>
<evidence type="ECO:0000256" key="3">
    <source>
        <dbReference type="SAM" id="MobiDB-lite"/>
    </source>
</evidence>
<evidence type="ECO:0000256" key="1">
    <source>
        <dbReference type="ARBA" id="ARBA00009422"/>
    </source>
</evidence>
<feature type="repeat" description="WD" evidence="2">
    <location>
        <begin position="230"/>
        <end position="264"/>
    </location>
</feature>
<accession>A0A7S3UAI9</accession>
<keyword evidence="2" id="KW-0853">WD repeat</keyword>
<evidence type="ECO:0000313" key="5">
    <source>
        <dbReference type="EMBL" id="CAE0608336.1"/>
    </source>
</evidence>
<feature type="compositionally biased region" description="Basic and acidic residues" evidence="3">
    <location>
        <begin position="1"/>
        <end position="21"/>
    </location>
</feature>
<protein>
    <recommendedName>
        <fullName evidence="4">Vacuolar protein sorting-associated protein 8 central domain-containing protein</fullName>
    </recommendedName>
</protein>
<dbReference type="EMBL" id="HBIS01002414">
    <property type="protein sequence ID" value="CAE0608336.1"/>
    <property type="molecule type" value="Transcribed_RNA"/>
</dbReference>
<evidence type="ECO:0000259" key="4">
    <source>
        <dbReference type="Pfam" id="PF12816"/>
    </source>
</evidence>
<dbReference type="PROSITE" id="PS50082">
    <property type="entry name" value="WD_REPEATS_2"/>
    <property type="match status" value="1"/>
</dbReference>
<comment type="similarity">
    <text evidence="1">Belongs to the VPS8 family.</text>
</comment>
<dbReference type="InterPro" id="IPR015943">
    <property type="entry name" value="WD40/YVTN_repeat-like_dom_sf"/>
</dbReference>
<sequence length="1436" mass="159894">MEAEGEERGGEDGVEEGKDAPEAASCSTSMDGEPTRLQDTNLDQGTCSTSQRRLLSQMFGDVKQRRRRSVAIDQVEQQDGSKPPERDKQEVPGGLSEIVKTLREMVDAESIKPQLANGEEWRVPEALGDYSGLPEASGKDTHGRQDADATLEEWVGHHHLCHLPSVRQVFHGEVSSLAVQGRFAVVGTTQGYITLAFEKQKSDEESPLVVENSLVGQSPALRFYPCKAPVTAVDVSIESNMIVTGHSDGSLNIWDPHRGNSVKEIKKEHDHAVLHCKFIAGPVCQLLSACTTGILYLHIVVHIPFIKKITVNSRCLLDGKRLGAILSLDVLSQTNSQKISENEETKSALGLTDHNQNRGWSSLVSLLTCEKIIIVQISPSISMVKELPYPGGVRVSPEGSLPSCSWKPLSGTCHIPVLAVVLDKQLQLVHFCDSLALKENSKSTGSAWSDPSAWVATEVQDLTNVAILVGWLSHGRCCVLHEDGRAIVYAPLLPDQDQTKTLQVPLHPTLIGTTLSAIPAYHQCFLNELGYSGKWYGGCFAIWDNGFFLCTEQGDVHLLKAFTLEEHVAILGRQGKWADALYQGSRALKAQQKRTSVAQYSQALIHLILYVMNRFIDEQFESHSSNDSAMLQLGQVCLQIVVLLGHEDDLISVLFDRFRIEGSVSPFLSALEHFVLNDRLRELPPEIVQHLVEELSMKDQPWRIEECVMHLEITALDLNQLFGLCKKHKLYNTMIYLYQEALHDNLTPLVTLLHESSRAFGDTKATLQSKLYSYLACCLHSYLYPAWRGSLSNGPWAKAEIIALCLYCRIAGSEGRILEELIHLDSSWTIGLLQVAFESWDSTEPELVSILQKAHLANTVELHGNVEGQKSACQAVSNVVAATFAEFDSDSGDLEAELCKIEFLLSLRASERIVISQAAFKHMETMLRQLALHTSDGKVSHIELLLVQVLRFWGSDQDTVAGLAEFASMNNLYILSAYISSANKEYADSLLHLLHSPDKDAVFLYLEDTLCEAKERPNGIAATLVDNKDENAFMDAMLSVVGSLVSRDVHRTVKLVCTFVPGQIPGVIHSLFDQQFLLFQFLDTLMKGGFVDEYSLSPEVYSSLDVSMLYVNLLCQFRPSAVLGFLQSNETIQVDDCLEVCRKYEIKDAEAFILERMGQMTESLLILLGFLRDADYDFVSTVLESTAVESATSWLPPEDKDDHADLLIQVDEYGASNGFFDVNCALDQCISFCQRNADKIQERGMLWFILLESLIVPMQHLKHAQSKVGSSNDQEVGRMSLLHYVHAAMVSRVMVYMAGYVPLQAILQGILSRYRSSEVGDFRSTLVSLLEACSFEHAILKQANRLVLDNAFEQVMEYVRRMSCARPGKVMEERRGNAIQNVKPLASSSLQLFEELWQWVDPQGTCLSFRQPGSLPSEPRFRGRIKERLAHRSSIS</sequence>
<proteinExistence type="inferred from homology"/>
<reference evidence="5" key="1">
    <citation type="submission" date="2021-01" db="EMBL/GenBank/DDBJ databases">
        <authorList>
            <person name="Corre E."/>
            <person name="Pelletier E."/>
            <person name="Niang G."/>
            <person name="Scheremetjew M."/>
            <person name="Finn R."/>
            <person name="Kale V."/>
            <person name="Holt S."/>
            <person name="Cochrane G."/>
            <person name="Meng A."/>
            <person name="Brown T."/>
            <person name="Cohen L."/>
        </authorList>
    </citation>
    <scope>NUCLEOTIDE SEQUENCE</scope>
    <source>
        <strain evidence="5">CCMP1897</strain>
    </source>
</reference>
<dbReference type="PANTHER" id="PTHR12616">
    <property type="entry name" value="VACUOLAR PROTEIN SORTING VPS41"/>
    <property type="match status" value="1"/>
</dbReference>
<dbReference type="InterPro" id="IPR025941">
    <property type="entry name" value="Vps8_central_dom"/>
</dbReference>
<evidence type="ECO:0000256" key="2">
    <source>
        <dbReference type="PROSITE-ProRule" id="PRU00221"/>
    </source>
</evidence>
<feature type="region of interest" description="Disordered" evidence="3">
    <location>
        <begin position="1"/>
        <end position="93"/>
    </location>
</feature>
<dbReference type="GO" id="GO:0006623">
    <property type="term" value="P:protein targeting to vacuole"/>
    <property type="evidence" value="ECO:0007669"/>
    <property type="project" value="InterPro"/>
</dbReference>
<dbReference type="InterPro" id="IPR036322">
    <property type="entry name" value="WD40_repeat_dom_sf"/>
</dbReference>
<dbReference type="PANTHER" id="PTHR12616:SF8">
    <property type="entry name" value="VACUOLAR PROTEIN SORTING-ASSOCIATED PROTEIN 8 HOMOLOG"/>
    <property type="match status" value="1"/>
</dbReference>
<dbReference type="GO" id="GO:0005770">
    <property type="term" value="C:late endosome"/>
    <property type="evidence" value="ECO:0007669"/>
    <property type="project" value="TreeGrafter"/>
</dbReference>